<evidence type="ECO:0000259" key="1">
    <source>
        <dbReference type="Pfam" id="PF13986"/>
    </source>
</evidence>
<name>A0A2U1TIP1_9GAMM</name>
<comment type="caution">
    <text evidence="2">The sequence shown here is derived from an EMBL/GenBank/DDBJ whole genome shotgun (WGS) entry which is preliminary data.</text>
</comment>
<dbReference type="InterPro" id="IPR025319">
    <property type="entry name" value="DUF4224"/>
</dbReference>
<accession>A0A2U1TIP1</accession>
<proteinExistence type="predicted"/>
<evidence type="ECO:0000313" key="2">
    <source>
        <dbReference type="EMBL" id="PWC09229.1"/>
    </source>
</evidence>
<sequence length="72" mass="8209">MNNLLTNDELVELTGYRYPSKQCEVLRRSGVSFVIRRDGHPRVTWMHVNAVLNGAPTDPPIEDEDQPNFEGI</sequence>
<dbReference type="RefSeq" id="WP_109491552.1">
    <property type="nucleotide sequence ID" value="NZ_QDKJ01000037.1"/>
</dbReference>
<organism evidence="2 3">
    <name type="scientific">Brenneria roseae subsp. americana</name>
    <dbReference type="NCBI Taxonomy" id="1508507"/>
    <lineage>
        <taxon>Bacteria</taxon>
        <taxon>Pseudomonadati</taxon>
        <taxon>Pseudomonadota</taxon>
        <taxon>Gammaproteobacteria</taxon>
        <taxon>Enterobacterales</taxon>
        <taxon>Pectobacteriaceae</taxon>
        <taxon>Brenneria</taxon>
    </lineage>
</organism>
<dbReference type="AlphaFoldDB" id="A0A2U1TIP1"/>
<reference evidence="2 3" key="1">
    <citation type="submission" date="2018-04" db="EMBL/GenBank/DDBJ databases">
        <title>Brenneria corticis sp.nov.</title>
        <authorList>
            <person name="Li Y."/>
        </authorList>
    </citation>
    <scope>NUCLEOTIDE SEQUENCE [LARGE SCALE GENOMIC DNA]</scope>
    <source>
        <strain evidence="2 3">LMG 27715</strain>
    </source>
</reference>
<dbReference type="OrthoDB" id="6059012at2"/>
<keyword evidence="3" id="KW-1185">Reference proteome</keyword>
<feature type="domain" description="DUF4224" evidence="1">
    <location>
        <begin position="4"/>
        <end position="48"/>
    </location>
</feature>
<evidence type="ECO:0000313" key="3">
    <source>
        <dbReference type="Proteomes" id="UP000245138"/>
    </source>
</evidence>
<dbReference type="EMBL" id="QDKJ01000037">
    <property type="protein sequence ID" value="PWC09229.1"/>
    <property type="molecule type" value="Genomic_DNA"/>
</dbReference>
<protein>
    <recommendedName>
        <fullName evidence="1">DUF4224 domain-containing protein</fullName>
    </recommendedName>
</protein>
<dbReference type="Pfam" id="PF13986">
    <property type="entry name" value="DUF4224"/>
    <property type="match status" value="1"/>
</dbReference>
<dbReference type="Proteomes" id="UP000245138">
    <property type="component" value="Unassembled WGS sequence"/>
</dbReference>
<gene>
    <name evidence="2" type="ORF">B4923_20615</name>
</gene>